<organism evidence="2 3">
    <name type="scientific">Xylaria grammica</name>
    <dbReference type="NCBI Taxonomy" id="363999"/>
    <lineage>
        <taxon>Eukaryota</taxon>
        <taxon>Fungi</taxon>
        <taxon>Dikarya</taxon>
        <taxon>Ascomycota</taxon>
        <taxon>Pezizomycotina</taxon>
        <taxon>Sordariomycetes</taxon>
        <taxon>Xylariomycetidae</taxon>
        <taxon>Xylariales</taxon>
        <taxon>Xylariaceae</taxon>
        <taxon>Xylaria</taxon>
    </lineage>
</organism>
<proteinExistence type="predicted"/>
<comment type="caution">
    <text evidence="2">The sequence shown here is derived from an EMBL/GenBank/DDBJ whole genome shotgun (WGS) entry which is preliminary data.</text>
</comment>
<accession>A0A439D226</accession>
<dbReference type="AlphaFoldDB" id="A0A439D226"/>
<keyword evidence="1" id="KW-0560">Oxidoreductase</keyword>
<keyword evidence="3" id="KW-1185">Reference proteome</keyword>
<gene>
    <name evidence="2" type="ORF">EKO27_g6638</name>
</gene>
<evidence type="ECO:0000313" key="2">
    <source>
        <dbReference type="EMBL" id="RWA08480.1"/>
    </source>
</evidence>
<dbReference type="InterPro" id="IPR002347">
    <property type="entry name" value="SDR_fam"/>
</dbReference>
<evidence type="ECO:0000256" key="1">
    <source>
        <dbReference type="ARBA" id="ARBA00023002"/>
    </source>
</evidence>
<dbReference type="STRING" id="363999.A0A439D226"/>
<dbReference type="PANTHER" id="PTHR43157">
    <property type="entry name" value="PHOSPHATIDYLINOSITOL-GLYCAN BIOSYNTHESIS CLASS F PROTEIN-RELATED"/>
    <property type="match status" value="1"/>
</dbReference>
<dbReference type="Proteomes" id="UP000286045">
    <property type="component" value="Unassembled WGS sequence"/>
</dbReference>
<dbReference type="GO" id="GO:0016491">
    <property type="term" value="F:oxidoreductase activity"/>
    <property type="evidence" value="ECO:0007669"/>
    <property type="project" value="UniProtKB-KW"/>
</dbReference>
<dbReference type="EMBL" id="RYZI01000198">
    <property type="protein sequence ID" value="RWA08480.1"/>
    <property type="molecule type" value="Genomic_DNA"/>
</dbReference>
<dbReference type="PRINTS" id="PR00081">
    <property type="entry name" value="GDHRDH"/>
</dbReference>
<dbReference type="PANTHER" id="PTHR43157:SF31">
    <property type="entry name" value="PHOSPHATIDYLINOSITOL-GLYCAN BIOSYNTHESIS CLASS F PROTEIN"/>
    <property type="match status" value="1"/>
</dbReference>
<evidence type="ECO:0000313" key="3">
    <source>
        <dbReference type="Proteomes" id="UP000286045"/>
    </source>
</evidence>
<name>A0A439D226_9PEZI</name>
<protein>
    <submittedName>
        <fullName evidence="2">Uncharacterized protein</fullName>
    </submittedName>
</protein>
<dbReference type="InterPro" id="IPR036291">
    <property type="entry name" value="NAD(P)-bd_dom_sf"/>
</dbReference>
<dbReference type="Gene3D" id="3.40.50.720">
    <property type="entry name" value="NAD(P)-binding Rossmann-like Domain"/>
    <property type="match status" value="1"/>
</dbReference>
<reference evidence="2 3" key="1">
    <citation type="submission" date="2018-12" db="EMBL/GenBank/DDBJ databases">
        <title>Draft genome sequence of Xylaria grammica IHI A82.</title>
        <authorList>
            <person name="Buettner E."/>
            <person name="Kellner H."/>
        </authorList>
    </citation>
    <scope>NUCLEOTIDE SEQUENCE [LARGE SCALE GENOMIC DNA]</scope>
    <source>
        <strain evidence="2 3">IHI A82</strain>
    </source>
</reference>
<dbReference type="SUPFAM" id="SSF51735">
    <property type="entry name" value="NAD(P)-binding Rossmann-fold domains"/>
    <property type="match status" value="1"/>
</dbReference>
<sequence>MASTLKNMFPGNRLLTEHNLPLQEGKVFIVTGANSGLGKELTKILYSKHAKVYVAARSESKAKAAIEEVRRLYPTSKGDLVYLHLDLSDLTTIKKSADDFLAKEQRLDVLFNNAGVMTPPVGSKTAQGYELQLGVNSIGTFLFTRCLNSILTATASSAPPNSVRVVWVSSAAAETAPKPAIDFSNMDYARDESQWQKYERSKVGNILHACEAARRSESNRNGVLHVSLHPGIFPTDLQRTMPGWQACLVKALGKDPKYGAYTQLYAGLDPRVENGGFVAPHGRPDKVRKDLCEEELGKKYWEWTEKQVERYT</sequence>
<dbReference type="Pfam" id="PF00106">
    <property type="entry name" value="adh_short"/>
    <property type="match status" value="1"/>
</dbReference>